<gene>
    <name evidence="1" type="ORF">KIS1582_5081</name>
</gene>
<comment type="caution">
    <text evidence="1">The sequence shown here is derived from an EMBL/GenBank/DDBJ whole genome shotgun (WGS) entry which is preliminary data.</text>
</comment>
<name>A0A800MRU0_CYTFI</name>
<organism evidence="1 2">
    <name type="scientific">Cytobacillus firmus</name>
    <name type="common">Bacillus firmus</name>
    <dbReference type="NCBI Taxonomy" id="1399"/>
    <lineage>
        <taxon>Bacteria</taxon>
        <taxon>Bacillati</taxon>
        <taxon>Bacillota</taxon>
        <taxon>Bacilli</taxon>
        <taxon>Bacillales</taxon>
        <taxon>Bacillaceae</taxon>
        <taxon>Cytobacillus</taxon>
    </lineage>
</organism>
<dbReference type="RefSeq" id="WP_159347386.1">
    <property type="nucleotide sequence ID" value="NZ_JBALOT010000121.1"/>
</dbReference>
<dbReference type="AlphaFoldDB" id="A0A800MRU0"/>
<evidence type="ECO:0000313" key="2">
    <source>
        <dbReference type="Proteomes" id="UP000465778"/>
    </source>
</evidence>
<proteinExistence type="predicted"/>
<protein>
    <submittedName>
        <fullName evidence="1">Uncharacterized protein</fullName>
    </submittedName>
</protein>
<accession>A0A800MRU0</accession>
<reference evidence="1 2" key="1">
    <citation type="journal article" date="2020" name="G3 (Bethesda)">
        <title>Whole Genome Sequencing and Comparative Genomics of Two Nematicidal Bacillus Strains Reveals a Wide Range of Possible Virulence Factors.</title>
        <authorList>
            <person name="Susic N."/>
            <person name="Janezic S."/>
            <person name="Rupnik M."/>
            <person name="Geric Stare B."/>
        </authorList>
    </citation>
    <scope>NUCLEOTIDE SEQUENCE [LARGE SCALE GENOMIC DNA]</scope>
    <source>
        <strain evidence="1 2">I-1582</strain>
    </source>
</reference>
<dbReference type="EMBL" id="VDEM01000146">
    <property type="protein sequence ID" value="KAF0821217.1"/>
    <property type="molecule type" value="Genomic_DNA"/>
</dbReference>
<evidence type="ECO:0000313" key="1">
    <source>
        <dbReference type="EMBL" id="KAF0821217.1"/>
    </source>
</evidence>
<dbReference type="Proteomes" id="UP000465778">
    <property type="component" value="Unassembled WGS sequence"/>
</dbReference>
<sequence length="73" mass="8586">MKKQSPYKKEQTKNCESLKYSAYYNTDIESKINEWISADSFKTRKRMGEEIILLVKEGGFMEEARILGVFLNQ</sequence>